<keyword evidence="3" id="KW-0547">Nucleotide-binding</keyword>
<dbReference type="SUPFAM" id="SSF52091">
    <property type="entry name" value="SpoIIaa-like"/>
    <property type="match status" value="1"/>
</dbReference>
<dbReference type="Gene3D" id="3.30.565.10">
    <property type="entry name" value="Histidine kinase-like ATPase, C-terminal domain"/>
    <property type="match status" value="1"/>
</dbReference>
<dbReference type="InterPro" id="IPR058548">
    <property type="entry name" value="MlaB-like_STAS"/>
</dbReference>
<gene>
    <name evidence="3" type="ORF">DIU77_012440</name>
</gene>
<dbReference type="PANTHER" id="PTHR35526">
    <property type="entry name" value="ANTI-SIGMA-F FACTOR RSBW-RELATED"/>
    <property type="match status" value="1"/>
</dbReference>
<evidence type="ECO:0000313" key="3">
    <source>
        <dbReference type="EMBL" id="MFO7193043.1"/>
    </source>
</evidence>
<dbReference type="Pfam" id="PF13466">
    <property type="entry name" value="STAS_2"/>
    <property type="match status" value="1"/>
</dbReference>
<dbReference type="EMBL" id="QGUI02000159">
    <property type="protein sequence ID" value="MFO7193043.1"/>
    <property type="molecule type" value="Genomic_DNA"/>
</dbReference>
<feature type="domain" description="STAS" evidence="2">
    <location>
        <begin position="147"/>
        <end position="234"/>
    </location>
</feature>
<protein>
    <submittedName>
        <fullName evidence="3">ATP-binding protein</fullName>
    </submittedName>
</protein>
<dbReference type="CDD" id="cd16936">
    <property type="entry name" value="HATPase_RsbW-like"/>
    <property type="match status" value="1"/>
</dbReference>
<dbReference type="SUPFAM" id="SSF55874">
    <property type="entry name" value="ATPase domain of HSP90 chaperone/DNA topoisomerase II/histidine kinase"/>
    <property type="match status" value="1"/>
</dbReference>
<dbReference type="InterPro" id="IPR036890">
    <property type="entry name" value="HATPase_C_sf"/>
</dbReference>
<dbReference type="GO" id="GO:0004674">
    <property type="term" value="F:protein serine/threonine kinase activity"/>
    <property type="evidence" value="ECO:0007669"/>
    <property type="project" value="UniProtKB-KW"/>
</dbReference>
<dbReference type="AlphaFoldDB" id="A0ABD6FGN6"/>
<dbReference type="CDD" id="cd07043">
    <property type="entry name" value="STAS_anti-anti-sigma_factors"/>
    <property type="match status" value="1"/>
</dbReference>
<keyword evidence="1" id="KW-0418">Kinase</keyword>
<dbReference type="InterPro" id="IPR002645">
    <property type="entry name" value="STAS_dom"/>
</dbReference>
<comment type="caution">
    <text evidence="3">The sequence shown here is derived from an EMBL/GenBank/DDBJ whole genome shotgun (WGS) entry which is preliminary data.</text>
</comment>
<sequence length="247" mass="26217">MVTAQRDPLDVRVVADPRRLGELRNRLNGWLADRGIPEELADRVVLAANEAATNAIVHAYRDTEPGPVRLRAETDGRSVVVTVSDEGTWKPARPGAGPGGRGVLIMQESMDDVRIDRGTHGTTVTLRASAQHVPEITDTVEPDAERHRLDVRTVGQTTVARLHGSAHPVAATHLRRQLLAATCGGVVPLVVDLAELESVDGGITEALQAVAHAADGAGERVVVVAPTEAVARRLTGLNEALQVVRAS</sequence>
<name>A0ABD6FGN6_9PSEU</name>
<proteinExistence type="predicted"/>
<dbReference type="InterPro" id="IPR050267">
    <property type="entry name" value="Anti-sigma-factor_SerPK"/>
</dbReference>
<dbReference type="InterPro" id="IPR003594">
    <property type="entry name" value="HATPase_dom"/>
</dbReference>
<evidence type="ECO:0000313" key="4">
    <source>
        <dbReference type="Proteomes" id="UP000249324"/>
    </source>
</evidence>
<organism evidence="3 4">
    <name type="scientific">Thermocrispum agreste</name>
    <dbReference type="NCBI Taxonomy" id="37925"/>
    <lineage>
        <taxon>Bacteria</taxon>
        <taxon>Bacillati</taxon>
        <taxon>Actinomycetota</taxon>
        <taxon>Actinomycetes</taxon>
        <taxon>Pseudonocardiales</taxon>
        <taxon>Pseudonocardiaceae</taxon>
        <taxon>Thermocrispum</taxon>
    </lineage>
</organism>
<dbReference type="PROSITE" id="PS50801">
    <property type="entry name" value="STAS"/>
    <property type="match status" value="1"/>
</dbReference>
<keyword evidence="1" id="KW-0723">Serine/threonine-protein kinase</keyword>
<dbReference type="Pfam" id="PF13581">
    <property type="entry name" value="HATPase_c_2"/>
    <property type="match status" value="1"/>
</dbReference>
<dbReference type="GO" id="GO:0005524">
    <property type="term" value="F:ATP binding"/>
    <property type="evidence" value="ECO:0007669"/>
    <property type="project" value="UniProtKB-KW"/>
</dbReference>
<keyword evidence="3" id="KW-0067">ATP-binding</keyword>
<dbReference type="Gene3D" id="3.30.750.24">
    <property type="entry name" value="STAS domain"/>
    <property type="match status" value="1"/>
</dbReference>
<dbReference type="InterPro" id="IPR036513">
    <property type="entry name" value="STAS_dom_sf"/>
</dbReference>
<evidence type="ECO:0000259" key="2">
    <source>
        <dbReference type="PROSITE" id="PS50801"/>
    </source>
</evidence>
<dbReference type="Proteomes" id="UP000249324">
    <property type="component" value="Unassembled WGS sequence"/>
</dbReference>
<reference evidence="3 4" key="1">
    <citation type="journal article" date="2021" name="BMC Genomics">
        <title>Genome-resolved metagenome and metatranscriptome analyses of thermophilic composting reveal key bacterial players and their metabolic interactions.</title>
        <authorList>
            <person name="Braga L.P.P."/>
            <person name="Pereira R.V."/>
            <person name="Martins L.F."/>
            <person name="Moura L.M.S."/>
            <person name="Sanchez F.B."/>
            <person name="Patane J.S.L."/>
            <person name="da Silva A.M."/>
            <person name="Setubal J.C."/>
        </authorList>
    </citation>
    <scope>NUCLEOTIDE SEQUENCE [LARGE SCALE GENOMIC DNA]</scope>
    <source>
        <strain evidence="3">ZC4RG45</strain>
    </source>
</reference>
<keyword evidence="1" id="KW-0808">Transferase</keyword>
<accession>A0ABD6FGN6</accession>
<dbReference type="PANTHER" id="PTHR35526:SF3">
    <property type="entry name" value="ANTI-SIGMA-F FACTOR RSBW"/>
    <property type="match status" value="1"/>
</dbReference>
<evidence type="ECO:0000256" key="1">
    <source>
        <dbReference type="ARBA" id="ARBA00022527"/>
    </source>
</evidence>